<gene>
    <name evidence="2" type="ORF">JI741_17945</name>
</gene>
<dbReference type="Proteomes" id="UP000613030">
    <property type="component" value="Unassembled WGS sequence"/>
</dbReference>
<sequence>MKKLLLLVVVLIPAFAHAQFNKGDAFLGGTISGSSDFSNNLSVSPFFGFFLNSKISLGGRVEYGSTRSEQNLTANDGSTSHLVTSTKSFFVAVVGRKYYPLSDKFFFALQGELNYGRSNVMNENNGVESHDDVYSLGLNVKPVFAYFPSPKWGIEGSVGSLGYTFSKALSGSSNHIASLDAGTVTLGFAYYFRK</sequence>
<evidence type="ECO:0000313" key="3">
    <source>
        <dbReference type="Proteomes" id="UP000613030"/>
    </source>
</evidence>
<organism evidence="2 3">
    <name type="scientific">Chryseolinea lacunae</name>
    <dbReference type="NCBI Taxonomy" id="2801331"/>
    <lineage>
        <taxon>Bacteria</taxon>
        <taxon>Pseudomonadati</taxon>
        <taxon>Bacteroidota</taxon>
        <taxon>Cytophagia</taxon>
        <taxon>Cytophagales</taxon>
        <taxon>Fulvivirgaceae</taxon>
        <taxon>Chryseolinea</taxon>
    </lineage>
</organism>
<name>A0ABS1KUF5_9BACT</name>
<feature type="chain" id="PRO_5046345551" evidence="1">
    <location>
        <begin position="19"/>
        <end position="194"/>
    </location>
</feature>
<accession>A0ABS1KUF5</accession>
<evidence type="ECO:0000313" key="2">
    <source>
        <dbReference type="EMBL" id="MBL0743118.1"/>
    </source>
</evidence>
<dbReference type="RefSeq" id="WP_202012148.1">
    <property type="nucleotide sequence ID" value="NZ_JAERRB010000006.1"/>
</dbReference>
<reference evidence="2 3" key="1">
    <citation type="submission" date="2021-01" db="EMBL/GenBank/DDBJ databases">
        <title>Chryseolinea sp. Jin1 Genome sequencing and assembly.</title>
        <authorList>
            <person name="Kim I."/>
        </authorList>
    </citation>
    <scope>NUCLEOTIDE SEQUENCE [LARGE SCALE GENOMIC DNA]</scope>
    <source>
        <strain evidence="2 3">Jin1</strain>
    </source>
</reference>
<comment type="caution">
    <text evidence="2">The sequence shown here is derived from an EMBL/GenBank/DDBJ whole genome shotgun (WGS) entry which is preliminary data.</text>
</comment>
<evidence type="ECO:0000256" key="1">
    <source>
        <dbReference type="SAM" id="SignalP"/>
    </source>
</evidence>
<keyword evidence="3" id="KW-1185">Reference proteome</keyword>
<proteinExistence type="predicted"/>
<dbReference type="EMBL" id="JAERRB010000006">
    <property type="protein sequence ID" value="MBL0743118.1"/>
    <property type="molecule type" value="Genomic_DNA"/>
</dbReference>
<feature type="signal peptide" evidence="1">
    <location>
        <begin position="1"/>
        <end position="18"/>
    </location>
</feature>
<keyword evidence="1" id="KW-0732">Signal</keyword>
<protein>
    <submittedName>
        <fullName evidence="2">Outer membrane beta-barrel protein</fullName>
    </submittedName>
</protein>